<dbReference type="EMBL" id="CP007551">
    <property type="protein sequence ID" value="AHZ22033.1"/>
    <property type="molecule type" value="Genomic_DNA"/>
</dbReference>
<gene>
    <name evidence="2" type="ordered locus">HFX_0872</name>
    <name evidence="3" type="ORF">BM92_04870</name>
    <name evidence="4" type="ORF">C439_06115</name>
    <name evidence="5" type="ORF">E6P09_07385</name>
</gene>
<dbReference type="PATRIC" id="fig|523841.21.peg.1233"/>
<dbReference type="eggNOG" id="arCOG13596">
    <property type="taxonomic scope" value="Archaea"/>
</dbReference>
<evidence type="ECO:0000256" key="1">
    <source>
        <dbReference type="SAM" id="MobiDB-lite"/>
    </source>
</evidence>
<dbReference type="EMBL" id="CP001868">
    <property type="protein sequence ID" value="AFK18593.2"/>
    <property type="molecule type" value="Genomic_DNA"/>
</dbReference>
<reference evidence="2 6" key="2">
    <citation type="journal article" date="2012" name="J. Bacteriol.">
        <title>Complete genome sequence of the metabolically versatile halophilic archaeon Haloferax mediterranei, a poly(3-hydroxybutyrate-co-3-hydroxyvalerate) producer.</title>
        <authorList>
            <person name="Han J."/>
            <person name="Zhang F."/>
            <person name="Hou J."/>
            <person name="Liu X."/>
            <person name="Li M."/>
            <person name="Liu H."/>
            <person name="Cai L."/>
            <person name="Zhang B."/>
            <person name="Chen Y."/>
            <person name="Zhou J."/>
            <person name="Hu S."/>
            <person name="Xiang H."/>
        </authorList>
    </citation>
    <scope>NUCLEOTIDE SEQUENCE [LARGE SCALE GENOMIC DNA]</scope>
    <source>
        <strain evidence="6">ATCC 33500 / DSM 1411 / JCM 8866 / NBRC 14739 / NCIMB 2177 / R-4</strain>
        <strain evidence="2">CGMCC 1.2087</strain>
    </source>
</reference>
<dbReference type="OrthoDB" id="293400at2157"/>
<keyword evidence="7" id="KW-1185">Reference proteome</keyword>
<dbReference type="PaxDb" id="523841-HFX_0872"/>
<accession>M0IZ34</accession>
<dbReference type="Proteomes" id="UP000027075">
    <property type="component" value="Chromosome"/>
</dbReference>
<evidence type="ECO:0000313" key="2">
    <source>
        <dbReference type="EMBL" id="AFK18593.2"/>
    </source>
</evidence>
<dbReference type="GeneID" id="40156228"/>
<protein>
    <submittedName>
        <fullName evidence="3">Tat pathway signal protein</fullName>
    </submittedName>
</protein>
<evidence type="ECO:0000313" key="4">
    <source>
        <dbReference type="EMBL" id="EMA02132.1"/>
    </source>
</evidence>
<dbReference type="Proteomes" id="UP000011603">
    <property type="component" value="Unassembled WGS sequence"/>
</dbReference>
<reference evidence="2" key="5">
    <citation type="submission" date="2014-05" db="EMBL/GenBank/DDBJ databases">
        <authorList>
            <person name="Wang L."/>
            <person name="Yang H."/>
            <person name="Xiang H."/>
        </authorList>
    </citation>
    <scope>NUCLEOTIDE SEQUENCE</scope>
    <source>
        <strain evidence="2">CGMCC 1.2087</strain>
    </source>
</reference>
<reference evidence="5 9" key="6">
    <citation type="submission" date="2019-04" db="EMBL/GenBank/DDBJ databases">
        <title>Methylomes of two halophilic Archaea, Haloarcula marismortui and Haloferax mediterranei.</title>
        <authorList>
            <person name="DasSarma S."/>
            <person name="DasSarma P."/>
            <person name="DasSarma S."/>
            <person name="Fomenkov A."/>
            <person name="Vincze T."/>
            <person name="Anton B.P."/>
            <person name="Roberts R.J."/>
        </authorList>
    </citation>
    <scope>NUCLEOTIDE SEQUENCE [LARGE SCALE GENOMIC DNA]</scope>
    <source>
        <strain evidence="5">ATCC 33500</strain>
        <strain evidence="9">ATCC 33500 / DSM 1411 / JCM 8866 / NBRC 14739 / NCIMB 2177 / R-4</strain>
    </source>
</reference>
<proteinExistence type="predicted"/>
<dbReference type="PROSITE" id="PS51318">
    <property type="entry name" value="TAT"/>
    <property type="match status" value="1"/>
</dbReference>
<dbReference type="EMBL" id="CP039139">
    <property type="protein sequence ID" value="QCQ75093.1"/>
    <property type="molecule type" value="Genomic_DNA"/>
</dbReference>
<reference evidence="2" key="1">
    <citation type="journal article" date="2012" name="Appl. Environ. Microbiol.">
        <title>Identification of the haloarchaeal phasin (PhaP) that functions in polyhydroxyalkanoate accumulation and granule formation in Haloferax mediterranei.</title>
        <authorList>
            <person name="Cai S."/>
            <person name="Cai L."/>
            <person name="Liu H."/>
            <person name="Liu X."/>
            <person name="Han J."/>
            <person name="Zhou J."/>
            <person name="Xiang H."/>
        </authorList>
    </citation>
    <scope>NUCLEOTIDE SEQUENCE</scope>
    <source>
        <strain evidence="2">CGMCC 1.2087</strain>
    </source>
</reference>
<dbReference type="AlphaFoldDB" id="I3R2Y3"/>
<evidence type="ECO:0000313" key="5">
    <source>
        <dbReference type="EMBL" id="QCQ75093.1"/>
    </source>
</evidence>
<dbReference type="HOGENOM" id="CLU_1418655_0_0_2"/>
<organism evidence="2 6">
    <name type="scientific">Haloferax mediterranei (strain ATCC 33500 / DSM 1411 / JCM 8866 / NBRC 14739 / NCIMB 2177 / R-4)</name>
    <name type="common">Halobacterium mediterranei</name>
    <dbReference type="NCBI Taxonomy" id="523841"/>
    <lineage>
        <taxon>Archaea</taxon>
        <taxon>Methanobacteriati</taxon>
        <taxon>Methanobacteriota</taxon>
        <taxon>Stenosarchaea group</taxon>
        <taxon>Halobacteria</taxon>
        <taxon>Halobacteriales</taxon>
        <taxon>Haloferacaceae</taxon>
        <taxon>Haloferax</taxon>
    </lineage>
</organism>
<dbReference type="KEGG" id="hme:HFX_0872"/>
<evidence type="ECO:0000313" key="3">
    <source>
        <dbReference type="EMBL" id="AHZ22033.1"/>
    </source>
</evidence>
<feature type="region of interest" description="Disordered" evidence="1">
    <location>
        <begin position="166"/>
        <end position="191"/>
    </location>
</feature>
<evidence type="ECO:0000313" key="6">
    <source>
        <dbReference type="Proteomes" id="UP000006469"/>
    </source>
</evidence>
<dbReference type="Proteomes" id="UP000006469">
    <property type="component" value="Chromosome"/>
</dbReference>
<accession>I3R2Y3</accession>
<sequence length="191" mass="21069">MTKETTDHWTPTRRSVLRLGTMSALGVGIGVPAFAGSAAATKCPRTPGFWANHPDAWEPLELDDPLTIRGVTMTHSGWRDFLVSPTKGDKANIMGKHYLASILNLRNRPVDDPTCTDRKLKSGPFEGHTIEMVKNKAGDWLDDSNWAEEEKQKKWMAGGVDGEPLKDTLDRFNNDPSSLGLSCSCNNETSR</sequence>
<reference evidence="4 7" key="3">
    <citation type="journal article" date="2014" name="PLoS Genet.">
        <title>Phylogenetically driven sequencing of extremely halophilic archaea reveals strategies for static and dynamic osmo-response.</title>
        <authorList>
            <person name="Becker E.A."/>
            <person name="Seitzer P.M."/>
            <person name="Tritt A."/>
            <person name="Larsen D."/>
            <person name="Krusor M."/>
            <person name="Yao A.I."/>
            <person name="Wu D."/>
            <person name="Madern D."/>
            <person name="Eisen J.A."/>
            <person name="Darling A.E."/>
            <person name="Facciotti M.T."/>
        </authorList>
    </citation>
    <scope>NUCLEOTIDE SEQUENCE [LARGE SCALE GENOMIC DNA]</scope>
    <source>
        <strain evidence="4">ATCC 33500</strain>
        <strain evidence="7">ATCC 33500 / DSM 1411 / JCM 8866 / NBRC 14739 / NCIMB 2177 / R-4</strain>
    </source>
</reference>
<evidence type="ECO:0000313" key="9">
    <source>
        <dbReference type="Proteomes" id="UP000299011"/>
    </source>
</evidence>
<dbReference type="Proteomes" id="UP000299011">
    <property type="component" value="Chromosome"/>
</dbReference>
<dbReference type="RefSeq" id="WP_004057357.1">
    <property type="nucleotide sequence ID" value="NC_017941.2"/>
</dbReference>
<reference evidence="3 8" key="4">
    <citation type="submission" date="2014-04" db="EMBL/GenBank/DDBJ databases">
        <title>Transcriptional profiles of Haloferax mediterranei on the basis of nitrogen availability.</title>
        <authorList>
            <person name="Bautista V."/>
        </authorList>
    </citation>
    <scope>NUCLEOTIDE SEQUENCE [LARGE SCALE GENOMIC DNA]</scope>
    <source>
        <strain evidence="3">ATCC 33500</strain>
        <strain evidence="8">ATCC 33500 / DSM 1411 / JCM 8866 / NBRC 14739 / NCIMB 2177 / R-4</strain>
    </source>
</reference>
<dbReference type="EMBL" id="AOLO01000007">
    <property type="protein sequence ID" value="EMA02132.1"/>
    <property type="molecule type" value="Genomic_DNA"/>
</dbReference>
<evidence type="ECO:0000313" key="7">
    <source>
        <dbReference type="Proteomes" id="UP000011603"/>
    </source>
</evidence>
<feature type="compositionally biased region" description="Polar residues" evidence="1">
    <location>
        <begin position="174"/>
        <end position="191"/>
    </location>
</feature>
<dbReference type="InterPro" id="IPR006311">
    <property type="entry name" value="TAT_signal"/>
</dbReference>
<evidence type="ECO:0000313" key="8">
    <source>
        <dbReference type="Proteomes" id="UP000027075"/>
    </source>
</evidence>
<name>I3R2Y3_HALMT</name>